<dbReference type="InterPro" id="IPR057244">
    <property type="entry name" value="GAIN_B"/>
</dbReference>
<feature type="transmembrane region" description="Helical" evidence="9">
    <location>
        <begin position="367"/>
        <end position="391"/>
    </location>
</feature>
<dbReference type="PANTHER" id="PTHR45813:SF8">
    <property type="entry name" value="IG-LIKE DOMAIN-CONTAINING PROTEIN"/>
    <property type="match status" value="1"/>
</dbReference>
<dbReference type="Gene3D" id="2.60.220.50">
    <property type="match status" value="1"/>
</dbReference>
<sequence length="536" mass="59548">MVMITDALVNEEYSDLWQKINENSKLGGSKILKSLEGLTKLYVPNQDDFSILARNIELKGKRFVNPEGVFQQKFPDTSVLIPSQFLSSKNIVVTSIYLSTMSKILPRRFPTSDKNYSVGSAVLSTVITDNDNNNNNNSSSMEITMAFTIFSSNSNPYESLSIIHLFPVFQGNGEWSSTGCKETVEGNQTTCTCSHLTSFSVLISPKTVTSLGLEIITYVGVGISIGALIIALIIEFLIWRFVKKDQLSKIRHIILVNICVTLIFADIWFLLAASPLAKESFCIAVTFLMHFFYMGLFFWMLCEGSFLFYKVVFPFHFATSTIIIRYLFIVGYACPTIIAVTTIAVTQPRNIYTREGTCWLNWDQSRALLAFVIPAFIIVGINFIFLMVVLYKICTQGRMGVSTNNDDTAKLQRILRSLIIKMPVLGTTWGIGVFAFAPGAEQNEGLHYAFAILNAFQVSLITQLLVGHKVRPAIAKDSPKRLGPKGIKSLSQIPGQSPSLTSIEQDQKHQGPEDSDFHPPAQVPAGPHLMIDSVNP</sequence>
<dbReference type="Pfam" id="PF00002">
    <property type="entry name" value="7tm_2"/>
    <property type="match status" value="1"/>
</dbReference>
<evidence type="ECO:0000256" key="5">
    <source>
        <dbReference type="ARBA" id="ARBA00023136"/>
    </source>
</evidence>
<dbReference type="Ensembl" id="ENSEBUT00000024815.1">
    <property type="protein sequence ID" value="ENSEBUP00000024239.1"/>
    <property type="gene ID" value="ENSEBUG00000014934.1"/>
</dbReference>
<feature type="transmembrane region" description="Helical" evidence="9">
    <location>
        <begin position="418"/>
        <end position="440"/>
    </location>
</feature>
<reference evidence="12" key="1">
    <citation type="submission" date="2025-08" db="UniProtKB">
        <authorList>
            <consortium name="Ensembl"/>
        </authorList>
    </citation>
    <scope>IDENTIFICATION</scope>
</reference>
<accession>A0A8C4R4X8</accession>
<evidence type="ECO:0000259" key="11">
    <source>
        <dbReference type="PROSITE" id="PS50261"/>
    </source>
</evidence>
<feature type="domain" description="G-protein coupled receptors family 2 profile 2" evidence="11">
    <location>
        <begin position="213"/>
        <end position="469"/>
    </location>
</feature>
<keyword evidence="6" id="KW-1015">Disulfide bond</keyword>
<dbReference type="PANTHER" id="PTHR45813">
    <property type="entry name" value="IG-LIKE DOMAIN-CONTAINING PROTEIN"/>
    <property type="match status" value="1"/>
</dbReference>
<dbReference type="GO" id="GO:0007189">
    <property type="term" value="P:adenylate cyclase-activating G protein-coupled receptor signaling pathway"/>
    <property type="evidence" value="ECO:0007669"/>
    <property type="project" value="TreeGrafter"/>
</dbReference>
<comment type="subcellular location">
    <subcellularLocation>
        <location evidence="1">Membrane</location>
        <topology evidence="1">Multi-pass membrane protein</topology>
    </subcellularLocation>
</comment>
<dbReference type="AlphaFoldDB" id="A0A8C4R4X8"/>
<feature type="domain" description="GAIN-B" evidence="10">
    <location>
        <begin position="39"/>
        <end position="209"/>
    </location>
</feature>
<keyword evidence="7" id="KW-0325">Glycoprotein</keyword>
<feature type="region of interest" description="Disordered" evidence="8">
    <location>
        <begin position="476"/>
        <end position="536"/>
    </location>
</feature>
<feature type="transmembrane region" description="Helical" evidence="9">
    <location>
        <begin position="215"/>
        <end position="242"/>
    </location>
</feature>
<evidence type="ECO:0000313" key="13">
    <source>
        <dbReference type="Proteomes" id="UP000694388"/>
    </source>
</evidence>
<feature type="compositionally biased region" description="Polar residues" evidence="8">
    <location>
        <begin position="489"/>
        <end position="504"/>
    </location>
</feature>
<feature type="transmembrane region" description="Helical" evidence="9">
    <location>
        <begin position="446"/>
        <end position="466"/>
    </location>
</feature>
<dbReference type="InterPro" id="IPR051587">
    <property type="entry name" value="Adhesion_GPCR"/>
</dbReference>
<dbReference type="GO" id="GO:0007166">
    <property type="term" value="P:cell surface receptor signaling pathway"/>
    <property type="evidence" value="ECO:0007669"/>
    <property type="project" value="InterPro"/>
</dbReference>
<name>A0A8C4R4X8_EPTBU</name>
<feature type="transmembrane region" description="Helical" evidence="9">
    <location>
        <begin position="254"/>
        <end position="277"/>
    </location>
</feature>
<dbReference type="GO" id="GO:0016020">
    <property type="term" value="C:membrane"/>
    <property type="evidence" value="ECO:0007669"/>
    <property type="project" value="UniProtKB-SubCell"/>
</dbReference>
<evidence type="ECO:0000256" key="3">
    <source>
        <dbReference type="ARBA" id="ARBA00022692"/>
    </source>
</evidence>
<keyword evidence="3 9" id="KW-0812">Transmembrane</keyword>
<dbReference type="Pfam" id="PF01825">
    <property type="entry name" value="GPS"/>
    <property type="match status" value="1"/>
</dbReference>
<keyword evidence="13" id="KW-1185">Reference proteome</keyword>
<evidence type="ECO:0000259" key="10">
    <source>
        <dbReference type="PROSITE" id="PS50221"/>
    </source>
</evidence>
<dbReference type="Gene3D" id="1.20.1070.10">
    <property type="entry name" value="Rhodopsin 7-helix transmembrane proteins"/>
    <property type="match status" value="1"/>
</dbReference>
<feature type="transmembrane region" description="Helical" evidence="9">
    <location>
        <begin position="323"/>
        <end position="347"/>
    </location>
</feature>
<protein>
    <submittedName>
        <fullName evidence="12">Uncharacterized protein</fullName>
    </submittedName>
</protein>
<evidence type="ECO:0000256" key="9">
    <source>
        <dbReference type="SAM" id="Phobius"/>
    </source>
</evidence>
<dbReference type="InterPro" id="IPR046338">
    <property type="entry name" value="GAIN_dom_sf"/>
</dbReference>
<keyword evidence="5 9" id="KW-0472">Membrane</keyword>
<dbReference type="SMART" id="SM00303">
    <property type="entry name" value="GPS"/>
    <property type="match status" value="1"/>
</dbReference>
<dbReference type="GO" id="GO:0004930">
    <property type="term" value="F:G protein-coupled receptor activity"/>
    <property type="evidence" value="ECO:0007669"/>
    <property type="project" value="InterPro"/>
</dbReference>
<keyword evidence="4 9" id="KW-1133">Transmembrane helix</keyword>
<dbReference type="PROSITE" id="PS50261">
    <property type="entry name" value="G_PROTEIN_RECEP_F2_4"/>
    <property type="match status" value="1"/>
</dbReference>
<dbReference type="InterPro" id="IPR000832">
    <property type="entry name" value="GPCR_2_secretin-like"/>
</dbReference>
<dbReference type="FunFam" id="1.20.1070.10:FF:000058">
    <property type="entry name" value="Adhesion G protein-coupled receptor F5"/>
    <property type="match status" value="1"/>
</dbReference>
<reference evidence="12" key="2">
    <citation type="submission" date="2025-09" db="UniProtKB">
        <authorList>
            <consortium name="Ensembl"/>
        </authorList>
    </citation>
    <scope>IDENTIFICATION</scope>
</reference>
<evidence type="ECO:0000256" key="6">
    <source>
        <dbReference type="ARBA" id="ARBA00023157"/>
    </source>
</evidence>
<dbReference type="PRINTS" id="PR00249">
    <property type="entry name" value="GPCRSECRETIN"/>
</dbReference>
<evidence type="ECO:0000256" key="2">
    <source>
        <dbReference type="ARBA" id="ARBA00007343"/>
    </source>
</evidence>
<dbReference type="PROSITE" id="PS50221">
    <property type="entry name" value="GAIN_B"/>
    <property type="match status" value="1"/>
</dbReference>
<feature type="transmembrane region" description="Helical" evidence="9">
    <location>
        <begin position="283"/>
        <end position="302"/>
    </location>
</feature>
<feature type="compositionally biased region" description="Basic and acidic residues" evidence="8">
    <location>
        <begin position="505"/>
        <end position="517"/>
    </location>
</feature>
<proteinExistence type="inferred from homology"/>
<evidence type="ECO:0000256" key="4">
    <source>
        <dbReference type="ARBA" id="ARBA00022989"/>
    </source>
</evidence>
<dbReference type="InterPro" id="IPR000203">
    <property type="entry name" value="GPS"/>
</dbReference>
<dbReference type="GeneTree" id="ENSGT00940000154603"/>
<evidence type="ECO:0000256" key="8">
    <source>
        <dbReference type="SAM" id="MobiDB-lite"/>
    </source>
</evidence>
<dbReference type="Proteomes" id="UP000694388">
    <property type="component" value="Unplaced"/>
</dbReference>
<organism evidence="12 13">
    <name type="scientific">Eptatretus burgeri</name>
    <name type="common">Inshore hagfish</name>
    <dbReference type="NCBI Taxonomy" id="7764"/>
    <lineage>
        <taxon>Eukaryota</taxon>
        <taxon>Metazoa</taxon>
        <taxon>Chordata</taxon>
        <taxon>Craniata</taxon>
        <taxon>Vertebrata</taxon>
        <taxon>Cyclostomata</taxon>
        <taxon>Myxini</taxon>
        <taxon>Myxiniformes</taxon>
        <taxon>Myxinidae</taxon>
        <taxon>Eptatretinae</taxon>
        <taxon>Eptatretus</taxon>
    </lineage>
</organism>
<evidence type="ECO:0000256" key="1">
    <source>
        <dbReference type="ARBA" id="ARBA00004141"/>
    </source>
</evidence>
<dbReference type="OMA" id="AIIWHRV"/>
<comment type="similarity">
    <text evidence="2">Belongs to the G-protein coupled receptor 2 family. Adhesion G-protein coupled receptor (ADGR) subfamily.</text>
</comment>
<evidence type="ECO:0000313" key="12">
    <source>
        <dbReference type="Ensembl" id="ENSEBUP00000024239.1"/>
    </source>
</evidence>
<evidence type="ECO:0000256" key="7">
    <source>
        <dbReference type="ARBA" id="ARBA00023180"/>
    </source>
</evidence>
<dbReference type="InterPro" id="IPR017981">
    <property type="entry name" value="GPCR_2-like_7TM"/>
</dbReference>